<sequence length="350" mass="40248">MSKLLVFIEPKLINNTTSYWAMFYAAIFKALSYQTNMQHPLGEQSPQSHRGNLSTPSNYLAGISDHLRNHAFEYLMMDLLRSEYGDITRDILVTRLLSLYGITDFEYKYLNIYKMGKDSIHHKLQLKNSFDIKVITPKNPNLLACSKTNYQAFTFPIHTAFENFPYSDLLLIVSDGKNHTYGFLGEIEGKNGQQLFRNSYWSKGKGDYATFAIGISSKNTLKIGAEKHQLSHNTVIFSDEMNRQILNYSNFSAFAVDYVKAVNNMELFFNGQTKHLSIEDKGHAYITDIIMKNWDKPSGYIIELLNQHVIYAYSHASTLYNLLDPETNKLSFKPNMLALENSYCLHQVKE</sequence>
<accession>A0A857E4D2</accession>
<dbReference type="AlphaFoldDB" id="A0A857E4D2"/>
<dbReference type="EMBL" id="MK630213">
    <property type="protein sequence ID" value="QHE90091.1"/>
    <property type="molecule type" value="Genomic_DNA"/>
</dbReference>
<dbReference type="RefSeq" id="WP_072070752.1">
    <property type="nucleotide sequence ID" value="NZ_AP026828.1"/>
</dbReference>
<name>A0A857E4D2_PROMI</name>
<organism evidence="1">
    <name type="scientific">Proteus mirabilis</name>
    <dbReference type="NCBI Taxonomy" id="584"/>
    <lineage>
        <taxon>Bacteria</taxon>
        <taxon>Pseudomonadati</taxon>
        <taxon>Pseudomonadota</taxon>
        <taxon>Gammaproteobacteria</taxon>
        <taxon>Enterobacterales</taxon>
        <taxon>Morganellaceae</taxon>
        <taxon>Proteus</taxon>
    </lineage>
</organism>
<protein>
    <submittedName>
        <fullName evidence="1">Uncharacterized protein</fullName>
    </submittedName>
</protein>
<keyword evidence="1" id="KW-0614">Plasmid</keyword>
<reference evidence="1" key="1">
    <citation type="submission" date="2019-03" db="EMBL/GenBank/DDBJ databases">
        <authorList>
            <person name="Gong L."/>
            <person name="Ge Q."/>
            <person name="Yan J."/>
            <person name="Zhang Y."/>
            <person name="Chen Y."/>
            <person name="Pan J."/>
        </authorList>
    </citation>
    <scope>NUCLEOTIDE SEQUENCE</scope>
    <source>
        <strain evidence="1">HBRJC7FQ</strain>
        <plasmid evidence="1">pHBRJC7</plasmid>
    </source>
</reference>
<evidence type="ECO:0000313" key="1">
    <source>
        <dbReference type="EMBL" id="QHE90091.1"/>
    </source>
</evidence>
<geneLocation type="plasmid" evidence="1">
    <name>pHBRJC7</name>
</geneLocation>
<proteinExistence type="predicted"/>